<protein>
    <recommendedName>
        <fullName evidence="3">Ribbon-helix-helix protein, CopG family</fullName>
    </recommendedName>
</protein>
<evidence type="ECO:0000313" key="1">
    <source>
        <dbReference type="EMBL" id="MBY8821374.1"/>
    </source>
</evidence>
<dbReference type="Proteomes" id="UP000706039">
    <property type="component" value="Unassembled WGS sequence"/>
</dbReference>
<comment type="caution">
    <text evidence="1">The sequence shown here is derived from an EMBL/GenBank/DDBJ whole genome shotgun (WGS) entry which is preliminary data.</text>
</comment>
<accession>A0ABS7PK51</accession>
<sequence length="59" mass="6650">MKHTAVGWPRPERTAGKTMIGLRVDDALLDALDDWIMRQPGGLTRQEAIRKIVIDHIAD</sequence>
<keyword evidence="2" id="KW-1185">Reference proteome</keyword>
<name>A0ABS7PK51_9SPHN</name>
<reference evidence="1 2" key="1">
    <citation type="submission" date="2021-08" db="EMBL/GenBank/DDBJ databases">
        <authorList>
            <person name="Tuo L."/>
        </authorList>
    </citation>
    <scope>NUCLEOTIDE SEQUENCE [LARGE SCALE GENOMIC DNA]</scope>
    <source>
        <strain evidence="1 2">JCM 31229</strain>
    </source>
</reference>
<dbReference type="EMBL" id="JAINVV010000002">
    <property type="protein sequence ID" value="MBY8821374.1"/>
    <property type="molecule type" value="Genomic_DNA"/>
</dbReference>
<gene>
    <name evidence="1" type="ORF">K7G82_03665</name>
</gene>
<organism evidence="1 2">
    <name type="scientific">Sphingomonas colocasiae</name>
    <dbReference type="NCBI Taxonomy" id="1848973"/>
    <lineage>
        <taxon>Bacteria</taxon>
        <taxon>Pseudomonadati</taxon>
        <taxon>Pseudomonadota</taxon>
        <taxon>Alphaproteobacteria</taxon>
        <taxon>Sphingomonadales</taxon>
        <taxon>Sphingomonadaceae</taxon>
        <taxon>Sphingomonas</taxon>
    </lineage>
</organism>
<evidence type="ECO:0000313" key="2">
    <source>
        <dbReference type="Proteomes" id="UP000706039"/>
    </source>
</evidence>
<dbReference type="RefSeq" id="WP_222988489.1">
    <property type="nucleotide sequence ID" value="NZ_JAINVV010000002.1"/>
</dbReference>
<evidence type="ECO:0008006" key="3">
    <source>
        <dbReference type="Google" id="ProtNLM"/>
    </source>
</evidence>
<proteinExistence type="predicted"/>